<keyword evidence="2" id="KW-1185">Reference proteome</keyword>
<dbReference type="InterPro" id="IPR007263">
    <property type="entry name" value="DCC1-like"/>
</dbReference>
<dbReference type="PANTHER" id="PTHR34290">
    <property type="entry name" value="SI:CH73-390P7.2"/>
    <property type="match status" value="1"/>
</dbReference>
<evidence type="ECO:0000313" key="1">
    <source>
        <dbReference type="EMBL" id="MDB1124997.1"/>
    </source>
</evidence>
<name>A0ABT4YUE8_9VIBR</name>
<proteinExistence type="predicted"/>
<protein>
    <submittedName>
        <fullName evidence="1">DUF393 domain-containing protein</fullName>
    </submittedName>
</protein>
<dbReference type="Pfam" id="PF04134">
    <property type="entry name" value="DCC1-like"/>
    <property type="match status" value="1"/>
</dbReference>
<evidence type="ECO:0000313" key="2">
    <source>
        <dbReference type="Proteomes" id="UP001210678"/>
    </source>
</evidence>
<accession>A0ABT4YUE8</accession>
<gene>
    <name evidence="1" type="ORF">PGX00_15675</name>
</gene>
<dbReference type="Proteomes" id="UP001210678">
    <property type="component" value="Unassembled WGS sequence"/>
</dbReference>
<dbReference type="PANTHER" id="PTHR34290:SF2">
    <property type="entry name" value="OS04G0668800 PROTEIN"/>
    <property type="match status" value="1"/>
</dbReference>
<dbReference type="RefSeq" id="WP_272138298.1">
    <property type="nucleotide sequence ID" value="NZ_JAQLOI010000003.1"/>
</dbReference>
<dbReference type="InterPro" id="IPR044691">
    <property type="entry name" value="DCC1_Trx"/>
</dbReference>
<organism evidence="1 2">
    <name type="scientific">Vibrio algarum</name>
    <dbReference type="NCBI Taxonomy" id="3020714"/>
    <lineage>
        <taxon>Bacteria</taxon>
        <taxon>Pseudomonadati</taxon>
        <taxon>Pseudomonadota</taxon>
        <taxon>Gammaproteobacteria</taxon>
        <taxon>Vibrionales</taxon>
        <taxon>Vibrionaceae</taxon>
        <taxon>Vibrio</taxon>
    </lineage>
</organism>
<dbReference type="EMBL" id="JAQLOI010000003">
    <property type="protein sequence ID" value="MDB1124997.1"/>
    <property type="molecule type" value="Genomic_DNA"/>
</dbReference>
<comment type="caution">
    <text evidence="1">The sequence shown here is derived from an EMBL/GenBank/DDBJ whole genome shotgun (WGS) entry which is preliminary data.</text>
</comment>
<reference evidence="1 2" key="1">
    <citation type="submission" date="2023-01" db="EMBL/GenBank/DDBJ databases">
        <title>Vibrio sp. KJ40-1 sp.nov, isolated from marine algae.</title>
        <authorList>
            <person name="Butt M."/>
            <person name="Kim J.M.J."/>
            <person name="Jeon C.O.C."/>
        </authorList>
    </citation>
    <scope>NUCLEOTIDE SEQUENCE [LARGE SCALE GENOMIC DNA]</scope>
    <source>
        <strain evidence="1 2">KJ40-1</strain>
    </source>
</reference>
<sequence length="152" mass="17798">MKQFNRDKNKQDKLTIYYDGNCPLCRLEMQKLKRCDDNQRIILVDLQQDNFNARFPHIDVTRALQILHGEYQGKVLLALDVTHRAWTLVGRGAFVAPLQFPIIKQVAHVSYLLLAKYRNPISNFLYRRFGIGIKTCDEGSCYANPNNINRWR</sequence>